<proteinExistence type="inferred from homology"/>
<reference evidence="5 6" key="1">
    <citation type="submission" date="2017-09" db="EMBL/GenBank/DDBJ databases">
        <authorList>
            <person name="Ehlers B."/>
            <person name="Leendertz F.H."/>
        </authorList>
    </citation>
    <scope>NUCLEOTIDE SEQUENCE [LARGE SCALE GENOMIC DNA]</scope>
    <source>
        <strain evidence="5 6">USBA 140</strain>
    </source>
</reference>
<keyword evidence="6" id="KW-1185">Reference proteome</keyword>
<dbReference type="SUPFAM" id="SSF51735">
    <property type="entry name" value="NAD(P)-binding Rossmann-fold domains"/>
    <property type="match status" value="1"/>
</dbReference>
<dbReference type="PROSITE" id="PS00061">
    <property type="entry name" value="ADH_SHORT"/>
    <property type="match status" value="1"/>
</dbReference>
<keyword evidence="3" id="KW-1133">Transmembrane helix</keyword>
<gene>
    <name evidence="5" type="ORF">SAMN05421508_11296</name>
</gene>
<sequence>MPAETVAPSAAARAPVVVITGGSAGVGRATAELFAEEGWDVALLARGEDRLEDACDAIEALGARALAVPCDGSDAAAVFAAAERIERELGPIDCWVNDAMVTQFARFQDMTPAEFKRVVDVTLMGQVYGTMAALKVMQARDRGTIVCVGSALAYRGIPLQTAYCAAKHGIRGFLDGLRSELIHDGSGIRLSTVHLPGLNTPQFHWARNRLDREPRPVPPVYDPKVAAAAILRAAREAPRELWVGASTLKIVLGSMVAPGLLDSLLANQAFSGQKDDIAARDRPDNLFEAAPGVFAARGRFADEARQTAVTVDGERVRKGIGMAAAALVAGAAAWAVARRR</sequence>
<dbReference type="InterPro" id="IPR002347">
    <property type="entry name" value="SDR_fam"/>
</dbReference>
<dbReference type="GO" id="GO:0016491">
    <property type="term" value="F:oxidoreductase activity"/>
    <property type="evidence" value="ECO:0007669"/>
    <property type="project" value="UniProtKB-KW"/>
</dbReference>
<dbReference type="Gene3D" id="3.40.50.720">
    <property type="entry name" value="NAD(P)-binding Rossmann-like Domain"/>
    <property type="match status" value="1"/>
</dbReference>
<keyword evidence="2" id="KW-0560">Oxidoreductase</keyword>
<accession>A0A286GY76</accession>
<feature type="transmembrane region" description="Helical" evidence="3">
    <location>
        <begin position="319"/>
        <end position="337"/>
    </location>
</feature>
<dbReference type="AlphaFoldDB" id="A0A286GY76"/>
<organism evidence="5 6">
    <name type="scientific">Caenispirillum bisanense</name>
    <dbReference type="NCBI Taxonomy" id="414052"/>
    <lineage>
        <taxon>Bacteria</taxon>
        <taxon>Pseudomonadati</taxon>
        <taxon>Pseudomonadota</taxon>
        <taxon>Alphaproteobacteria</taxon>
        <taxon>Rhodospirillales</taxon>
        <taxon>Novispirillaceae</taxon>
        <taxon>Caenispirillum</taxon>
    </lineage>
</organism>
<dbReference type="PANTHER" id="PTHR44196:SF1">
    <property type="entry name" value="DEHYDROGENASE_REDUCTASE SDR FAMILY MEMBER 7B"/>
    <property type="match status" value="1"/>
</dbReference>
<evidence type="ECO:0000313" key="6">
    <source>
        <dbReference type="Proteomes" id="UP000219621"/>
    </source>
</evidence>
<evidence type="ECO:0000256" key="2">
    <source>
        <dbReference type="ARBA" id="ARBA00023002"/>
    </source>
</evidence>
<dbReference type="Pfam" id="PF00106">
    <property type="entry name" value="adh_short"/>
    <property type="match status" value="1"/>
</dbReference>
<dbReference type="PRINTS" id="PR00081">
    <property type="entry name" value="GDHRDH"/>
</dbReference>
<dbReference type="PANTHER" id="PTHR44196">
    <property type="entry name" value="DEHYDROGENASE/REDUCTASE SDR FAMILY MEMBER 7B"/>
    <property type="match status" value="1"/>
</dbReference>
<dbReference type="GO" id="GO:0016020">
    <property type="term" value="C:membrane"/>
    <property type="evidence" value="ECO:0007669"/>
    <property type="project" value="TreeGrafter"/>
</dbReference>
<dbReference type="SMART" id="SM00822">
    <property type="entry name" value="PKS_KR"/>
    <property type="match status" value="1"/>
</dbReference>
<dbReference type="InterPro" id="IPR057326">
    <property type="entry name" value="KR_dom"/>
</dbReference>
<dbReference type="Proteomes" id="UP000219621">
    <property type="component" value="Unassembled WGS sequence"/>
</dbReference>
<evidence type="ECO:0000259" key="4">
    <source>
        <dbReference type="SMART" id="SM00822"/>
    </source>
</evidence>
<evidence type="ECO:0000313" key="5">
    <source>
        <dbReference type="EMBL" id="SOE00441.1"/>
    </source>
</evidence>
<feature type="domain" description="Ketoreductase" evidence="4">
    <location>
        <begin position="15"/>
        <end position="199"/>
    </location>
</feature>
<keyword evidence="3" id="KW-0472">Membrane</keyword>
<keyword evidence="3" id="KW-0812">Transmembrane</keyword>
<comment type="similarity">
    <text evidence="1">Belongs to the short-chain dehydrogenases/reductases (SDR) family.</text>
</comment>
<dbReference type="EMBL" id="OCNJ01000012">
    <property type="protein sequence ID" value="SOE00441.1"/>
    <property type="molecule type" value="Genomic_DNA"/>
</dbReference>
<dbReference type="OrthoDB" id="9781689at2"/>
<dbReference type="InterPro" id="IPR020904">
    <property type="entry name" value="Sc_DH/Rdtase_CS"/>
</dbReference>
<dbReference type="RefSeq" id="WP_097281211.1">
    <property type="nucleotide sequence ID" value="NZ_OCNJ01000012.1"/>
</dbReference>
<dbReference type="NCBIfam" id="NF005495">
    <property type="entry name" value="PRK07109.1"/>
    <property type="match status" value="1"/>
</dbReference>
<dbReference type="InterPro" id="IPR036291">
    <property type="entry name" value="NAD(P)-bd_dom_sf"/>
</dbReference>
<name>A0A286GY76_9PROT</name>
<evidence type="ECO:0000256" key="3">
    <source>
        <dbReference type="SAM" id="Phobius"/>
    </source>
</evidence>
<protein>
    <submittedName>
        <fullName evidence="5">NADP-dependent 3-hydroxy acid dehydrogenase YdfG</fullName>
    </submittedName>
</protein>
<evidence type="ECO:0000256" key="1">
    <source>
        <dbReference type="ARBA" id="ARBA00006484"/>
    </source>
</evidence>